<protein>
    <recommendedName>
        <fullName evidence="3">Thaumatin-like protein</fullName>
    </recommendedName>
</protein>
<dbReference type="EMBL" id="BSYO01000009">
    <property type="protein sequence ID" value="GMH09860.1"/>
    <property type="molecule type" value="Genomic_DNA"/>
</dbReference>
<evidence type="ECO:0000313" key="2">
    <source>
        <dbReference type="Proteomes" id="UP001279734"/>
    </source>
</evidence>
<dbReference type="InterPro" id="IPR037176">
    <property type="entry name" value="Osmotin/thaumatin-like_sf"/>
</dbReference>
<proteinExistence type="predicted"/>
<dbReference type="Pfam" id="PF00314">
    <property type="entry name" value="Thaumatin"/>
    <property type="match status" value="1"/>
</dbReference>
<dbReference type="AlphaFoldDB" id="A0AAD3SEJ6"/>
<dbReference type="Gene3D" id="2.60.110.10">
    <property type="entry name" value="Thaumatin"/>
    <property type="match status" value="1"/>
</dbReference>
<evidence type="ECO:0008006" key="3">
    <source>
        <dbReference type="Google" id="ProtNLM"/>
    </source>
</evidence>
<dbReference type="InterPro" id="IPR001938">
    <property type="entry name" value="Thaumatin"/>
</dbReference>
<dbReference type="InterPro" id="IPR017949">
    <property type="entry name" value="Thaumatin_CS"/>
</dbReference>
<sequence length="295" mass="31632">MANHLLFFQERVVGRVKAVAASSPVPWDHFVLLQMSPIESKLTCFAMSRHCQNIDSSNKQRIAQPPRSNGGQSDVTFNFINQCVDTIWVGSTPSIGILDPEFGPENLVIFDGPDRWSGIMWARTNCTTNSSGYFSCDTGDCGTGEEDCQGPAPPYPVTLLNFTINNPTVSYQINLNHGWNKQVRIRPDGGTLVGGSGPCPEVDCSGNIQDVCPSSLVATGKNGLAAGCFSPCDGYKDPKTCCTGDFSGPQACQPSQVSQAFKGLCPQAHTYPADNDPPIYTCKGAAGYNVTFCPL</sequence>
<dbReference type="PROSITE" id="PS00316">
    <property type="entry name" value="THAUMATIN_1"/>
    <property type="match status" value="1"/>
</dbReference>
<evidence type="ECO:0000313" key="1">
    <source>
        <dbReference type="EMBL" id="GMH09860.1"/>
    </source>
</evidence>
<comment type="caution">
    <text evidence="1">The sequence shown here is derived from an EMBL/GenBank/DDBJ whole genome shotgun (WGS) entry which is preliminary data.</text>
</comment>
<dbReference type="PRINTS" id="PR00347">
    <property type="entry name" value="THAUMATIN"/>
</dbReference>
<dbReference type="SUPFAM" id="SSF49870">
    <property type="entry name" value="Osmotin, thaumatin-like protein"/>
    <property type="match status" value="1"/>
</dbReference>
<keyword evidence="2" id="KW-1185">Reference proteome</keyword>
<dbReference type="PROSITE" id="PS51367">
    <property type="entry name" value="THAUMATIN_2"/>
    <property type="match status" value="1"/>
</dbReference>
<name>A0AAD3SEJ6_NEPGR</name>
<reference evidence="1" key="1">
    <citation type="submission" date="2023-05" db="EMBL/GenBank/DDBJ databases">
        <title>Nepenthes gracilis genome sequencing.</title>
        <authorList>
            <person name="Fukushima K."/>
        </authorList>
    </citation>
    <scope>NUCLEOTIDE SEQUENCE</scope>
    <source>
        <strain evidence="1">SING2019-196</strain>
    </source>
</reference>
<dbReference type="Proteomes" id="UP001279734">
    <property type="component" value="Unassembled WGS sequence"/>
</dbReference>
<dbReference type="PANTHER" id="PTHR31048">
    <property type="entry name" value="OS03G0233200 PROTEIN"/>
    <property type="match status" value="1"/>
</dbReference>
<accession>A0AAD3SEJ6</accession>
<dbReference type="SMART" id="SM00205">
    <property type="entry name" value="THN"/>
    <property type="match status" value="1"/>
</dbReference>
<organism evidence="1 2">
    <name type="scientific">Nepenthes gracilis</name>
    <name type="common">Slender pitcher plant</name>
    <dbReference type="NCBI Taxonomy" id="150966"/>
    <lineage>
        <taxon>Eukaryota</taxon>
        <taxon>Viridiplantae</taxon>
        <taxon>Streptophyta</taxon>
        <taxon>Embryophyta</taxon>
        <taxon>Tracheophyta</taxon>
        <taxon>Spermatophyta</taxon>
        <taxon>Magnoliopsida</taxon>
        <taxon>eudicotyledons</taxon>
        <taxon>Gunneridae</taxon>
        <taxon>Pentapetalae</taxon>
        <taxon>Caryophyllales</taxon>
        <taxon>Nepenthaceae</taxon>
        <taxon>Nepenthes</taxon>
    </lineage>
</organism>
<gene>
    <name evidence="1" type="ORF">Nepgr_011701</name>
</gene>